<feature type="chain" id="PRO_5043563440" description="Uroplakin-2" evidence="2">
    <location>
        <begin position="19"/>
        <end position="173"/>
    </location>
</feature>
<comment type="caution">
    <text evidence="3">The sequence shown here is derived from an EMBL/GenBank/DDBJ whole genome shotgun (WGS) entry which is preliminary data.</text>
</comment>
<reference evidence="3" key="1">
    <citation type="thesis" date="2020" institute="ProQuest LLC" country="789 East Eisenhower Parkway, Ann Arbor, MI, USA">
        <title>Comparative Genomics and Chromosome Evolution.</title>
        <authorList>
            <person name="Mudd A.B."/>
        </authorList>
    </citation>
    <scope>NUCLEOTIDE SEQUENCE</scope>
    <source>
        <strain evidence="3">237g6f4</strain>
        <tissue evidence="3">Blood</tissue>
    </source>
</reference>
<evidence type="ECO:0000313" key="3">
    <source>
        <dbReference type="EMBL" id="KAG8569476.1"/>
    </source>
</evidence>
<name>A0AAV7BA62_ENGPU</name>
<dbReference type="PANTHER" id="PTHR17573:SF0">
    <property type="entry name" value="UROPLAKIN-2"/>
    <property type="match status" value="1"/>
</dbReference>
<accession>A0AAV7BA62</accession>
<protein>
    <recommendedName>
        <fullName evidence="5">Uroplakin-2</fullName>
    </recommendedName>
</protein>
<keyword evidence="1" id="KW-0472">Membrane</keyword>
<keyword evidence="4" id="KW-1185">Reference proteome</keyword>
<organism evidence="3 4">
    <name type="scientific">Engystomops pustulosus</name>
    <name type="common">Tungara frog</name>
    <name type="synonym">Physalaemus pustulosus</name>
    <dbReference type="NCBI Taxonomy" id="76066"/>
    <lineage>
        <taxon>Eukaryota</taxon>
        <taxon>Metazoa</taxon>
        <taxon>Chordata</taxon>
        <taxon>Craniata</taxon>
        <taxon>Vertebrata</taxon>
        <taxon>Euteleostomi</taxon>
        <taxon>Amphibia</taxon>
        <taxon>Batrachia</taxon>
        <taxon>Anura</taxon>
        <taxon>Neobatrachia</taxon>
        <taxon>Hyloidea</taxon>
        <taxon>Leptodactylidae</taxon>
        <taxon>Leiuperinae</taxon>
        <taxon>Engystomops</taxon>
    </lineage>
</organism>
<feature type="transmembrane region" description="Helical" evidence="1">
    <location>
        <begin position="143"/>
        <end position="167"/>
    </location>
</feature>
<evidence type="ECO:0008006" key="5">
    <source>
        <dbReference type="Google" id="ProtNLM"/>
    </source>
</evidence>
<evidence type="ECO:0000256" key="1">
    <source>
        <dbReference type="SAM" id="Phobius"/>
    </source>
</evidence>
<dbReference type="Pfam" id="PF07353">
    <property type="entry name" value="Uroplakin_II"/>
    <property type="match status" value="1"/>
</dbReference>
<proteinExistence type="predicted"/>
<keyword evidence="1" id="KW-1133">Transmembrane helix</keyword>
<dbReference type="InterPro" id="IPR009952">
    <property type="entry name" value="Uroplakin-2"/>
</dbReference>
<gene>
    <name evidence="3" type="ORF">GDO81_014427</name>
</gene>
<feature type="signal peptide" evidence="2">
    <location>
        <begin position="1"/>
        <end position="18"/>
    </location>
</feature>
<evidence type="ECO:0000256" key="2">
    <source>
        <dbReference type="SAM" id="SignalP"/>
    </source>
</evidence>
<dbReference type="PANTHER" id="PTHR17573">
    <property type="entry name" value="UROPLAKIN II"/>
    <property type="match status" value="1"/>
</dbReference>
<evidence type="ECO:0000313" key="4">
    <source>
        <dbReference type="Proteomes" id="UP000824782"/>
    </source>
</evidence>
<keyword evidence="1" id="KW-0812">Transmembrane</keyword>
<dbReference type="Proteomes" id="UP000824782">
    <property type="component" value="Unassembled WGS sequence"/>
</dbReference>
<dbReference type="EMBL" id="WNYA01000006">
    <property type="protein sequence ID" value="KAG8569476.1"/>
    <property type="molecule type" value="Genomic_DNA"/>
</dbReference>
<keyword evidence="2" id="KW-0732">Signal</keyword>
<sequence length="173" mass="18533">MELLRLSALLLFIPTAYGDVTSLANNLPINPFANSAIIALPDSCAFSGKTGRLYVFDSSNTRIQDLPINVPQCRLKRNLIVVDNAQNGNMDTVNVGYQITGLNASSAYSAQYVFDTTTFDRANFTTQNPIKTLPATFARSGGMVVITVLLSIAMFLLVVGLIVVLVLGGKGAK</sequence>
<dbReference type="AlphaFoldDB" id="A0AAV7BA62"/>